<proteinExistence type="predicted"/>
<keyword evidence="2" id="KW-1185">Reference proteome</keyword>
<dbReference type="EMBL" id="JBCITM010000018">
    <property type="protein sequence ID" value="MEN1761607.1"/>
    <property type="molecule type" value="Genomic_DNA"/>
</dbReference>
<dbReference type="Proteomes" id="UP001407405">
    <property type="component" value="Unassembled WGS sequence"/>
</dbReference>
<evidence type="ECO:0000313" key="1">
    <source>
        <dbReference type="EMBL" id="MEN1761607.1"/>
    </source>
</evidence>
<sequence length="196" mass="21218">MACLLAVILLFGLLTGCATVPEVLSVPAIQEVSLTDSEKTLLQAVGVERCFVFDVRLDQLPSEKVAFQVQVYEGGELVNTVMDLGMSGFLEKNTQRLIWSQMGAGKPGEEVWGVSFAGGSHKVHHENHQEVMGWSWTQMDRITDVTPGEPVMLAAVVGTRSGSMRSPGAIFGGEEVEVDNPLALYDVAYVLTATFE</sequence>
<name>A0ABU9VWS0_9CLOT</name>
<gene>
    <name evidence="1" type="ORF">AAIG11_14055</name>
</gene>
<protein>
    <submittedName>
        <fullName evidence="1">Uncharacterized protein</fullName>
    </submittedName>
</protein>
<accession>A0ABU9VWS0</accession>
<evidence type="ECO:0000313" key="2">
    <source>
        <dbReference type="Proteomes" id="UP001407405"/>
    </source>
</evidence>
<reference evidence="1 2" key="1">
    <citation type="submission" date="2024-04" db="EMBL/GenBank/DDBJ databases">
        <title>Genome sequencing and metabolic network reconstruction of aminoacids and betaine degradation by Anoxynatronum sibiricum.</title>
        <authorList>
            <person name="Detkova E.N."/>
            <person name="Boltjanskaja Y.V."/>
            <person name="Mardanov A.V."/>
            <person name="Kevbrin V."/>
        </authorList>
    </citation>
    <scope>NUCLEOTIDE SEQUENCE [LARGE SCALE GENOMIC DNA]</scope>
    <source>
        <strain evidence="1 2">Z-7981</strain>
    </source>
</reference>
<organism evidence="1 2">
    <name type="scientific">Anoxynatronum sibiricum</name>
    <dbReference type="NCBI Taxonomy" id="210623"/>
    <lineage>
        <taxon>Bacteria</taxon>
        <taxon>Bacillati</taxon>
        <taxon>Bacillota</taxon>
        <taxon>Clostridia</taxon>
        <taxon>Eubacteriales</taxon>
        <taxon>Clostridiaceae</taxon>
        <taxon>Anoxynatronum</taxon>
    </lineage>
</organism>
<comment type="caution">
    <text evidence="1">The sequence shown here is derived from an EMBL/GenBank/DDBJ whole genome shotgun (WGS) entry which is preliminary data.</text>
</comment>